<organism evidence="4 5">
    <name type="scientific">Myxococcus xanthus (strain DK1622)</name>
    <dbReference type="NCBI Taxonomy" id="246197"/>
    <lineage>
        <taxon>Bacteria</taxon>
        <taxon>Pseudomonadati</taxon>
        <taxon>Myxococcota</taxon>
        <taxon>Myxococcia</taxon>
        <taxon>Myxococcales</taxon>
        <taxon>Cystobacterineae</taxon>
        <taxon>Myxococcaceae</taxon>
        <taxon>Myxococcus</taxon>
    </lineage>
</organism>
<feature type="compositionally biased region" description="Acidic residues" evidence="2">
    <location>
        <begin position="565"/>
        <end position="574"/>
    </location>
</feature>
<dbReference type="Gene3D" id="3.30.450.370">
    <property type="match status" value="1"/>
</dbReference>
<feature type="domain" description="Bacterial type II secretion system protein E" evidence="3">
    <location>
        <begin position="63"/>
        <end position="334"/>
    </location>
</feature>
<dbReference type="Proteomes" id="UP000002402">
    <property type="component" value="Chromosome"/>
</dbReference>
<dbReference type="Pfam" id="PF00437">
    <property type="entry name" value="T2SSE"/>
    <property type="match status" value="1"/>
</dbReference>
<reference evidence="4 5" key="1">
    <citation type="journal article" date="2006" name="Proc. Natl. Acad. Sci. U.S.A.">
        <title>Evolution of sensory complexity recorded in a myxobacterial genome.</title>
        <authorList>
            <person name="Goldman B.S."/>
            <person name="Nierman W.C."/>
            <person name="Kaiser D."/>
            <person name="Slater S.C."/>
            <person name="Durkin A.S."/>
            <person name="Eisen J.A."/>
            <person name="Ronning C.M."/>
            <person name="Barbazuk W.B."/>
            <person name="Blanchard M."/>
            <person name="Field C."/>
            <person name="Halling C."/>
            <person name="Hinkle G."/>
            <person name="Iartchuk O."/>
            <person name="Kim H.S."/>
            <person name="Mackenzie C."/>
            <person name="Madupu R."/>
            <person name="Miller N."/>
            <person name="Shvartsbeyn A."/>
            <person name="Sullivan S.A."/>
            <person name="Vaudin M."/>
            <person name="Wiegand R."/>
            <person name="Kaplan H.B."/>
        </authorList>
    </citation>
    <scope>NUCLEOTIDE SEQUENCE [LARGE SCALE GENOMIC DNA]</scope>
    <source>
        <strain evidence="5">DK1622</strain>
    </source>
</reference>
<evidence type="ECO:0000313" key="4">
    <source>
        <dbReference type="EMBL" id="ABF88515.1"/>
    </source>
</evidence>
<dbReference type="InterPro" id="IPR027417">
    <property type="entry name" value="P-loop_NTPase"/>
</dbReference>
<evidence type="ECO:0000313" key="5">
    <source>
        <dbReference type="Proteomes" id="UP000002402"/>
    </source>
</evidence>
<dbReference type="CDD" id="cd01130">
    <property type="entry name" value="VirB11-like_ATPase"/>
    <property type="match status" value="1"/>
</dbReference>
<feature type="region of interest" description="Disordered" evidence="2">
    <location>
        <begin position="463"/>
        <end position="648"/>
    </location>
</feature>
<comment type="similarity">
    <text evidence="1">Belongs to the GSP E family.</text>
</comment>
<feature type="compositionally biased region" description="Low complexity" evidence="2">
    <location>
        <begin position="512"/>
        <end position="522"/>
    </location>
</feature>
<feature type="compositionally biased region" description="Pro residues" evidence="2">
    <location>
        <begin position="577"/>
        <end position="592"/>
    </location>
</feature>
<sequence>MKHRASGAPTAFPPGHAGNRRWAAPAPESSRTGGAGSWALGPERASLGGAMTMYTESLRAFLKPVLPYMDDEAVSEIMINGPTDIWIERKGRLTKVDASFTDEGLLGAARNMAQFVGRMLNEERPRLDARLPDGSRIHVVIPPIARKGTTISIRKFFKEKLTVQSLMKFGSLTPQMARLIEAGIATKLNMLVAGGTGSGKTTLLNIVSSLIPDEERILTIEDSAELQLNQSHVVPFESRPPDKFGKGAVDMGDLLHSALRLRPDRIVVGEVRGGEAFHLMQAMNTGHGGSLATTHANTPTDTLRRIESLCLMSGVELPMVAVRAQVASAINFIICCERLHDGSRKTIALSEVLPLNEKGDYRTQDIFVFTPVTKDEDDHILGYHAPTGIIPNFVSKARAYGFHDLDESFFDPATYGLPPPPTFHAGESYSVRWAPSLKHREQGRPDPDHFKQEWAAFEQRLKQDARDAKAGKAAAAPPPPPAPAVQVQVPASHPTPPPSARARPPEPPPAVKPATPVARPAAATPPRPPPAMDDDATPPPTRNPFAEAPEETRTAIPTEAKVEVSEDLLAEDDGPSTVPPRRPPPFTPPSRAPSPNLATGARPALGARRPPPSRPAPESDEDDDSTQGSNGGSEKTQIRPAPSERPRR</sequence>
<evidence type="ECO:0000256" key="2">
    <source>
        <dbReference type="SAM" id="MobiDB-lite"/>
    </source>
</evidence>
<dbReference type="STRING" id="246197.MXAN_0759"/>
<dbReference type="PANTHER" id="PTHR30486">
    <property type="entry name" value="TWITCHING MOTILITY PROTEIN PILT"/>
    <property type="match status" value="1"/>
</dbReference>
<protein>
    <submittedName>
        <fullName evidence="4">Type II/IV secretion system ATPase, TadA family</fullName>
    </submittedName>
</protein>
<proteinExistence type="inferred from homology"/>
<gene>
    <name evidence="4" type="ordered locus">MXAN_0759</name>
</gene>
<dbReference type="KEGG" id="mxa:MXAN_0759"/>
<dbReference type="SUPFAM" id="SSF52540">
    <property type="entry name" value="P-loop containing nucleoside triphosphate hydrolases"/>
    <property type="match status" value="1"/>
</dbReference>
<feature type="region of interest" description="Disordered" evidence="2">
    <location>
        <begin position="1"/>
        <end position="40"/>
    </location>
</feature>
<feature type="compositionally biased region" description="Pro residues" evidence="2">
    <location>
        <begin position="493"/>
        <end position="511"/>
    </location>
</feature>
<dbReference type="InterPro" id="IPR050921">
    <property type="entry name" value="T4SS_GSP_E_ATPase"/>
</dbReference>
<dbReference type="EMBL" id="CP000113">
    <property type="protein sequence ID" value="ABF88515.1"/>
    <property type="molecule type" value="Genomic_DNA"/>
</dbReference>
<dbReference type="GO" id="GO:0016887">
    <property type="term" value="F:ATP hydrolysis activity"/>
    <property type="evidence" value="ECO:0007669"/>
    <property type="project" value="InterPro"/>
</dbReference>
<feature type="compositionally biased region" description="Pro residues" evidence="2">
    <location>
        <begin position="523"/>
        <end position="542"/>
    </location>
</feature>
<evidence type="ECO:0000256" key="1">
    <source>
        <dbReference type="ARBA" id="ARBA00006611"/>
    </source>
</evidence>
<dbReference type="InterPro" id="IPR001482">
    <property type="entry name" value="T2SS/T4SS_dom"/>
</dbReference>
<dbReference type="eggNOG" id="COG4962">
    <property type="taxonomic scope" value="Bacteria"/>
</dbReference>
<evidence type="ECO:0000259" key="3">
    <source>
        <dbReference type="Pfam" id="PF00437"/>
    </source>
</evidence>
<dbReference type="Gene3D" id="3.40.50.300">
    <property type="entry name" value="P-loop containing nucleotide triphosphate hydrolases"/>
    <property type="match status" value="1"/>
</dbReference>
<feature type="compositionally biased region" description="Low complexity" evidence="2">
    <location>
        <begin position="593"/>
        <end position="608"/>
    </location>
</feature>
<keyword evidence="5" id="KW-1185">Reference proteome</keyword>
<name>Q1DE98_MYXXD</name>
<dbReference type="EnsemblBacteria" id="ABF88515">
    <property type="protein sequence ID" value="ABF88515"/>
    <property type="gene ID" value="MXAN_0759"/>
</dbReference>
<dbReference type="PANTHER" id="PTHR30486:SF6">
    <property type="entry name" value="TYPE IV PILUS RETRACTATION ATPASE PILT"/>
    <property type="match status" value="1"/>
</dbReference>
<dbReference type="AlphaFoldDB" id="Q1DE98"/>
<accession>Q1DE98</accession>
<dbReference type="HOGENOM" id="CLU_446820_0_0_7"/>